<name>A0ABM7PU46_SINCY</name>
<dbReference type="EMBL" id="AP024525">
    <property type="protein sequence ID" value="BCT75773.1"/>
    <property type="molecule type" value="Genomic_DNA"/>
</dbReference>
<keyword evidence="3" id="KW-1185">Reference proteome</keyword>
<protein>
    <recommendedName>
        <fullName evidence="4">Lytic transglycosylase domain-containing protein</fullName>
    </recommendedName>
</protein>
<sequence length="450" mass="46153">MRSEQSLSSGWHLGPLRTALLLVVAVAWVAPAGATVALGDDGPPSGHPTWADVQAAKANADSAKAEADRIGSLLTTVESAAADASAKAVTAGAASAKAAQAVKDQEQVVAVLDQEATKRASERDAAQRNAGQLAADSYMGGSGTGPLETLSVLGQQDGINRLQTLQVLGDQAAQAVADYRVAANAAAAAEDKSRAAKDALADLAATAAQQLDDAQTAQKQAQDVVAQTQQHEDVLLAQLADLKGTSVAVEQKYREGQAAQAAYEAAQEAKRRAAEQAAQQAALDAQRRQQEAQQLAQSRQQANQQGAGAAQAVAPAAPAPAAPAQAAPVVVPAPSPPQPAVSPGAGVVNDPAGAQAYASSQLGSYGWGGGEFGCLVKLWTQESSWLTDATNPSSGAYGIAQALPPTKYYTAGNDWLTNYRTQINWGLGYVANRYGSPCNAWAHEVSAGWY</sequence>
<feature type="region of interest" description="Disordered" evidence="1">
    <location>
        <begin position="277"/>
        <end position="314"/>
    </location>
</feature>
<evidence type="ECO:0000256" key="1">
    <source>
        <dbReference type="SAM" id="MobiDB-lite"/>
    </source>
</evidence>
<dbReference type="SUPFAM" id="SSF53955">
    <property type="entry name" value="Lysozyme-like"/>
    <property type="match status" value="1"/>
</dbReference>
<evidence type="ECO:0000313" key="3">
    <source>
        <dbReference type="Proteomes" id="UP001319861"/>
    </source>
</evidence>
<feature type="compositionally biased region" description="Low complexity" evidence="1">
    <location>
        <begin position="291"/>
        <end position="314"/>
    </location>
</feature>
<dbReference type="RefSeq" id="WP_229232482.1">
    <property type="nucleotide sequence ID" value="NZ_AP024525.1"/>
</dbReference>
<accession>A0ABM7PU46</accession>
<gene>
    <name evidence="2" type="ORF">SCMU_16150</name>
</gene>
<dbReference type="Proteomes" id="UP001319861">
    <property type="component" value="Chromosome"/>
</dbReference>
<evidence type="ECO:0000313" key="2">
    <source>
        <dbReference type="EMBL" id="BCT75773.1"/>
    </source>
</evidence>
<dbReference type="InterPro" id="IPR023346">
    <property type="entry name" value="Lysozyme-like_dom_sf"/>
</dbReference>
<proteinExistence type="predicted"/>
<reference evidence="2 3" key="1">
    <citation type="journal article" date="2021" name="J. Biosci. Bioeng.">
        <title>Identification and characterization of a chc gene cluster responsible for the aromatization pathway of cyclohexanecarboxylate degradation in Sinomonas cyclohexanicum ATCC 51369.</title>
        <authorList>
            <person name="Yamamoto T."/>
            <person name="Hasegawa Y."/>
            <person name="Lau P.C.K."/>
            <person name="Iwaki H."/>
        </authorList>
    </citation>
    <scope>NUCLEOTIDE SEQUENCE [LARGE SCALE GENOMIC DNA]</scope>
    <source>
        <strain evidence="2 3">ATCC 51369</strain>
    </source>
</reference>
<organism evidence="2 3">
    <name type="scientific">Sinomonas cyclohexanicum</name>
    <name type="common">Corynebacterium cyclohexanicum</name>
    <dbReference type="NCBI Taxonomy" id="322009"/>
    <lineage>
        <taxon>Bacteria</taxon>
        <taxon>Bacillati</taxon>
        <taxon>Actinomycetota</taxon>
        <taxon>Actinomycetes</taxon>
        <taxon>Micrococcales</taxon>
        <taxon>Micrococcaceae</taxon>
        <taxon>Sinomonas</taxon>
    </lineage>
</organism>
<evidence type="ECO:0008006" key="4">
    <source>
        <dbReference type="Google" id="ProtNLM"/>
    </source>
</evidence>